<organism evidence="1 2">
    <name type="scientific">Agromyces larvae</name>
    <dbReference type="NCBI Taxonomy" id="2929802"/>
    <lineage>
        <taxon>Bacteria</taxon>
        <taxon>Bacillati</taxon>
        <taxon>Actinomycetota</taxon>
        <taxon>Actinomycetes</taxon>
        <taxon>Micrococcales</taxon>
        <taxon>Microbacteriaceae</taxon>
        <taxon>Agromyces</taxon>
    </lineage>
</organism>
<gene>
    <name evidence="1" type="ORF">MTO99_09425</name>
</gene>
<dbReference type="RefSeq" id="WP_243558690.1">
    <property type="nucleotide sequence ID" value="NZ_CP094528.1"/>
</dbReference>
<reference evidence="1 2" key="1">
    <citation type="submission" date="2022-03" db="EMBL/GenBank/DDBJ databases">
        <title>Mucilaginibacter sp. isolated from the gut of Protaetia brevitarsis seulensis larvae.</title>
        <authorList>
            <person name="Won M."/>
            <person name="Kim S.-J."/>
            <person name="Kwon S.-W."/>
        </authorList>
    </citation>
    <scope>NUCLEOTIDE SEQUENCE [LARGE SCALE GENOMIC DNA]</scope>
    <source>
        <strain evidence="1 2">CFWR-12</strain>
    </source>
</reference>
<dbReference type="Proteomes" id="UP000832097">
    <property type="component" value="Chromosome"/>
</dbReference>
<protein>
    <submittedName>
        <fullName evidence="1">Uncharacterized protein</fullName>
    </submittedName>
</protein>
<evidence type="ECO:0000313" key="2">
    <source>
        <dbReference type="Proteomes" id="UP000832097"/>
    </source>
</evidence>
<accession>A0ABY4CB68</accession>
<dbReference type="EMBL" id="CP094528">
    <property type="protein sequence ID" value="UOE45940.1"/>
    <property type="molecule type" value="Genomic_DNA"/>
</dbReference>
<name>A0ABY4CB68_9MICO</name>
<proteinExistence type="predicted"/>
<evidence type="ECO:0000313" key="1">
    <source>
        <dbReference type="EMBL" id="UOE45940.1"/>
    </source>
</evidence>
<keyword evidence="2" id="KW-1185">Reference proteome</keyword>
<sequence>MTTATSYTARMDAARAALAGYDEAAKAGTPHFRHASRIAAALRALIEPPATDENAEAVAVRVALDYSKREPFRAARLAEVSSSVKQIATAAVHAGIQAAWESWEPDDYAPAPEPEFAPDGEEDEFRDLWNANTPRVSGCMYFAIPGEPPIHLDDEQARHILAYLSEQKR</sequence>